<keyword evidence="2" id="KW-1185">Reference proteome</keyword>
<dbReference type="NCBIfam" id="TIGR04183">
    <property type="entry name" value="Por_Secre_tail"/>
    <property type="match status" value="1"/>
</dbReference>
<dbReference type="RefSeq" id="WP_013633101.1">
    <property type="nucleotide sequence ID" value="NC_015177.1"/>
</dbReference>
<dbReference type="HOGENOM" id="CLU_340931_0_0_10"/>
<dbReference type="Gene3D" id="2.60.120.260">
    <property type="entry name" value="Galactose-binding domain-like"/>
    <property type="match status" value="1"/>
</dbReference>
<reference evidence="2" key="2">
    <citation type="submission" date="2011-02" db="EMBL/GenBank/DDBJ databases">
        <title>The complete genome of Pedobacter saltans DSM 12145.</title>
        <authorList>
            <consortium name="US DOE Joint Genome Institute (JGI-PGF)"/>
            <person name="Lucas S."/>
            <person name="Copeland A."/>
            <person name="Lapidus A."/>
            <person name="Bruce D."/>
            <person name="Goodwin L."/>
            <person name="Pitluck S."/>
            <person name="Kyrpides N."/>
            <person name="Mavromatis K."/>
            <person name="Pagani I."/>
            <person name="Ivanova N."/>
            <person name="Ovchinnikova G."/>
            <person name="Lu M."/>
            <person name="Detter J.C."/>
            <person name="Han C."/>
            <person name="Land M."/>
            <person name="Hauser L."/>
            <person name="Markowitz V."/>
            <person name="Cheng J.-F."/>
            <person name="Hugenholtz P."/>
            <person name="Woyke T."/>
            <person name="Wu D."/>
            <person name="Tindall B."/>
            <person name="Pomrenke H.G."/>
            <person name="Brambilla E."/>
            <person name="Klenk H.-P."/>
            <person name="Eisen J.A."/>
        </authorList>
    </citation>
    <scope>NUCLEOTIDE SEQUENCE [LARGE SCALE GENOMIC DNA]</scope>
    <source>
        <strain evidence="2">ATCC 51119 / DSM 12145 / JCM 21818 / LMG 10337 / NBRC 100064 / NCIMB 13643</strain>
    </source>
</reference>
<sequence>MKETILKAAIIICFLFVAWKTRAQSLLLENLSGPITPKEIQAFKNYMNGKVNPDPNQNAGNVWVYGNNGKAIEACGLMYEATGDIEILNRMIHYCDMALSGRNDLKPESEGGQKIVWTGNIEPVWPSDVTEVPARAGIEQGQVLSHMVYCSLLILQNSGIWDQSIPNQQGDLNQTYKERALKYIRESNYVMDNWILPRFIRTSDRNRYYFPGAPNTYKPNDPAPWNQAFMLTNAFVRLTQCHLILNDDPARIVLYDNIVNPNLEWFFSETQSKKSKEGNNVKLFLYAIGGSVEDANHLAYDVEGLYIAYKTGRYGIKFEDLVPFANTYIDMVLGIPQPDGTYAGRIDGTVGSGNSGGDKYVRDEYFYLPTFRPDQFERMVNININAGRIASYPQGTARLLWQKQQRYLESLPNQSKLPEQAYGLLPGDKSVGIPLNIDLKWTGSTNTKSYKVFFGKDKDNLQEQVEVGDYIFRVENLEELTTYFWRIDAINEQGTVTGKINEFKTLSANATIPDPNSSYRITGNGGILTAQYTSSKQTENYPNLIDVNTATKYFVGQNKLWVQYQSPTSEILSFYEVASANDTPTRDPKDWTLYGSNDGAVWDALDVQTNQSFNNRYERRFFVVNATTAYKYYKLDITANSGATQIQFSEWNLYRVNTMAIVTNSFKAHKTENGINLEWRANNIKPNTFFQVLRRNSSVGAFQIIKEVTASDMDYYVFNDKFPAIGTNYYRIRQVNSNYEFSDSDIVAIDYFNHNRLTVYSRDGKLFLTNELSSGNISISIFNIDGRKLFMQNFNNQGIRSEIPLKITLKPGVYISEINTDKEVISNKMIVY</sequence>
<reference evidence="1 2" key="1">
    <citation type="journal article" date="2011" name="Stand. Genomic Sci.">
        <title>Complete genome sequence of the gliding, heparinolytic Pedobacter saltans type strain (113).</title>
        <authorList>
            <person name="Liolios K."/>
            <person name="Sikorski J."/>
            <person name="Lu M."/>
            <person name="Nolan M."/>
            <person name="Lapidus A."/>
            <person name="Lucas S."/>
            <person name="Hammon N."/>
            <person name="Deshpande S."/>
            <person name="Cheng J.F."/>
            <person name="Tapia R."/>
            <person name="Han C."/>
            <person name="Goodwin L."/>
            <person name="Pitluck S."/>
            <person name="Huntemann M."/>
            <person name="Ivanova N."/>
            <person name="Pagani I."/>
            <person name="Mavromatis K."/>
            <person name="Ovchinikova G."/>
            <person name="Pati A."/>
            <person name="Chen A."/>
            <person name="Palaniappan K."/>
            <person name="Land M."/>
            <person name="Hauser L."/>
            <person name="Brambilla E.M."/>
            <person name="Kotsyurbenko O."/>
            <person name="Rohde M."/>
            <person name="Tindall B.J."/>
            <person name="Abt B."/>
            <person name="Goker M."/>
            <person name="Detter J.C."/>
            <person name="Woyke T."/>
            <person name="Bristow J."/>
            <person name="Eisen J.A."/>
            <person name="Markowitz V."/>
            <person name="Hugenholtz P."/>
            <person name="Klenk H.P."/>
            <person name="Kyrpides N.C."/>
        </authorList>
    </citation>
    <scope>NUCLEOTIDE SEQUENCE [LARGE SCALE GENOMIC DNA]</scope>
    <source>
        <strain evidence="2">ATCC 51119 / DSM 12145 / JCM 21818 / LMG 10337 / NBRC 100064 / NCIMB 13643</strain>
    </source>
</reference>
<dbReference type="Gene3D" id="2.60.40.10">
    <property type="entry name" value="Immunoglobulins"/>
    <property type="match status" value="2"/>
</dbReference>
<dbReference type="Proteomes" id="UP000000310">
    <property type="component" value="Chromosome"/>
</dbReference>
<dbReference type="KEGG" id="psn:Pedsa_2062"/>
<name>F0SAJ4_PSESL</name>
<evidence type="ECO:0000313" key="1">
    <source>
        <dbReference type="EMBL" id="ADY52614.1"/>
    </source>
</evidence>
<gene>
    <name evidence="1" type="ordered locus">Pedsa_2062</name>
</gene>
<dbReference type="eggNOG" id="COG4733">
    <property type="taxonomic scope" value="Bacteria"/>
</dbReference>
<evidence type="ECO:0008006" key="3">
    <source>
        <dbReference type="Google" id="ProtNLM"/>
    </source>
</evidence>
<dbReference type="STRING" id="762903.Pedsa_2062"/>
<dbReference type="OrthoDB" id="5134860at2"/>
<dbReference type="InterPro" id="IPR013783">
    <property type="entry name" value="Ig-like_fold"/>
</dbReference>
<accession>F0SAJ4</accession>
<dbReference type="EMBL" id="CP002545">
    <property type="protein sequence ID" value="ADY52614.1"/>
    <property type="molecule type" value="Genomic_DNA"/>
</dbReference>
<proteinExistence type="predicted"/>
<protein>
    <recommendedName>
        <fullName evidence="3">Coagulation factor 5/8 type domain protein</fullName>
    </recommendedName>
</protein>
<evidence type="ECO:0000313" key="2">
    <source>
        <dbReference type="Proteomes" id="UP000000310"/>
    </source>
</evidence>
<dbReference type="AlphaFoldDB" id="F0SAJ4"/>
<dbReference type="InterPro" id="IPR026444">
    <property type="entry name" value="Secre_tail"/>
</dbReference>
<organism evidence="1 2">
    <name type="scientific">Pseudopedobacter saltans (strain ATCC 51119 / DSM 12145 / JCM 21818 / CCUG 39354 / LMG 10337 / NBRC 100064 / NCIMB 13643)</name>
    <name type="common">Pedobacter saltans</name>
    <dbReference type="NCBI Taxonomy" id="762903"/>
    <lineage>
        <taxon>Bacteria</taxon>
        <taxon>Pseudomonadati</taxon>
        <taxon>Bacteroidota</taxon>
        <taxon>Sphingobacteriia</taxon>
        <taxon>Sphingobacteriales</taxon>
        <taxon>Sphingobacteriaceae</taxon>
        <taxon>Pseudopedobacter</taxon>
    </lineage>
</organism>